<sequence length="339" mass="38556">MYLRDPFDQTSRLSAWMIIFVFTSGLFCSSAAAENIDSDTDPVVLLLSAVKAHAADFARFQMATGTGTTQTMISGGNRYFEDQIHFELKNTAVWMELNPVKMQPRDTIMFPQVQLVADGTTVGAVRFSDRIKPVGCEVDIRDDNVSGYGISARSRIDLRRHLIPEWVRQDPMQGYKKLGAEVSYGGLVNGLECVFVRYDDCHWKFLLDPRWDDRVVNAELFVKDNRIVKRFRYEYTREKGIVRPLTLELTDYCYVTVDRFDTYILHLKSLVPGINKTTFSLNDLDYCPGARVIDRRKNAETPVRNSAPATTAQMPHATISEQVKALPDRYRTAKTIGTP</sequence>
<gene>
    <name evidence="2" type="ORF">DIT97_28685</name>
</gene>
<keyword evidence="1" id="KW-0732">Signal</keyword>
<name>A0A3D3RDV8_9PLAN</name>
<proteinExistence type="predicted"/>
<evidence type="ECO:0000256" key="1">
    <source>
        <dbReference type="SAM" id="SignalP"/>
    </source>
</evidence>
<accession>A0A3D3RDV8</accession>
<dbReference type="AlphaFoldDB" id="A0A3D3RDV8"/>
<evidence type="ECO:0000313" key="2">
    <source>
        <dbReference type="EMBL" id="HCO26796.1"/>
    </source>
</evidence>
<dbReference type="EMBL" id="DQAY01000177">
    <property type="protein sequence ID" value="HCO26796.1"/>
    <property type="molecule type" value="Genomic_DNA"/>
</dbReference>
<protein>
    <recommendedName>
        <fullName evidence="4">Outer membrane lipoprotein-sorting protein</fullName>
    </recommendedName>
</protein>
<feature type="signal peptide" evidence="1">
    <location>
        <begin position="1"/>
        <end position="33"/>
    </location>
</feature>
<comment type="caution">
    <text evidence="2">The sequence shown here is derived from an EMBL/GenBank/DDBJ whole genome shotgun (WGS) entry which is preliminary data.</text>
</comment>
<organism evidence="2 3">
    <name type="scientific">Gimesia maris</name>
    <dbReference type="NCBI Taxonomy" id="122"/>
    <lineage>
        <taxon>Bacteria</taxon>
        <taxon>Pseudomonadati</taxon>
        <taxon>Planctomycetota</taxon>
        <taxon>Planctomycetia</taxon>
        <taxon>Planctomycetales</taxon>
        <taxon>Planctomycetaceae</taxon>
        <taxon>Gimesia</taxon>
    </lineage>
</organism>
<feature type="chain" id="PRO_5017546385" description="Outer membrane lipoprotein-sorting protein" evidence="1">
    <location>
        <begin position="34"/>
        <end position="339"/>
    </location>
</feature>
<evidence type="ECO:0008006" key="4">
    <source>
        <dbReference type="Google" id="ProtNLM"/>
    </source>
</evidence>
<evidence type="ECO:0000313" key="3">
    <source>
        <dbReference type="Proteomes" id="UP000263642"/>
    </source>
</evidence>
<reference evidence="2 3" key="1">
    <citation type="journal article" date="2018" name="Nat. Biotechnol.">
        <title>A standardized bacterial taxonomy based on genome phylogeny substantially revises the tree of life.</title>
        <authorList>
            <person name="Parks D.H."/>
            <person name="Chuvochina M."/>
            <person name="Waite D.W."/>
            <person name="Rinke C."/>
            <person name="Skarshewski A."/>
            <person name="Chaumeil P.A."/>
            <person name="Hugenholtz P."/>
        </authorList>
    </citation>
    <scope>NUCLEOTIDE SEQUENCE [LARGE SCALE GENOMIC DNA]</scope>
    <source>
        <strain evidence="2">UBA9375</strain>
    </source>
</reference>
<dbReference type="Proteomes" id="UP000263642">
    <property type="component" value="Unassembled WGS sequence"/>
</dbReference>